<dbReference type="Proteomes" id="UP001316803">
    <property type="component" value="Unassembled WGS sequence"/>
</dbReference>
<feature type="region of interest" description="Disordered" evidence="1">
    <location>
        <begin position="1"/>
        <end position="68"/>
    </location>
</feature>
<feature type="region of interest" description="Disordered" evidence="1">
    <location>
        <begin position="242"/>
        <end position="280"/>
    </location>
</feature>
<sequence>MSVVDSRPFPSLSERLRHRPSSQSDSEDTISQDEGGPVMWRASAAAYPPTFEDDPDDESASVTSSTLTDRVPALTRGSSIASSDASAMQTDIASILQGGFVLESDDGVLTLPHYAELDADLLCPFQILDCAETFSSVRQYKVHVFSHFHGHPLPSSATCFLCNEKFDQTPEDDSALAWNNMLGHMCHDHFRRGQEFGIIRADFALMRWMYDRKIISDVYFKRAQICPVPTILPAAGRIPSDAGSVGLPEAPSPPNASPSSSTSVTSDSPVPPVWPRRSSYSQPYFTVAGTRVERRRRDSIRPVMRSTRTVS</sequence>
<evidence type="ECO:0000313" key="3">
    <source>
        <dbReference type="Proteomes" id="UP001316803"/>
    </source>
</evidence>
<protein>
    <submittedName>
        <fullName evidence="2">Uncharacterized protein</fullName>
    </submittedName>
</protein>
<evidence type="ECO:0000256" key="1">
    <source>
        <dbReference type="SAM" id="MobiDB-lite"/>
    </source>
</evidence>
<dbReference type="EMBL" id="JAKLMC020000001">
    <property type="protein sequence ID" value="KAK5958479.1"/>
    <property type="molecule type" value="Genomic_DNA"/>
</dbReference>
<accession>A0AAN8ELN9</accession>
<comment type="caution">
    <text evidence="2">The sequence shown here is derived from an EMBL/GenBank/DDBJ whole genome shotgun (WGS) entry which is preliminary data.</text>
</comment>
<feature type="compositionally biased region" description="Low complexity" evidence="1">
    <location>
        <begin position="257"/>
        <end position="268"/>
    </location>
</feature>
<name>A0AAN8ELN9_9EURO</name>
<organism evidence="2 3">
    <name type="scientific">Knufia fluminis</name>
    <dbReference type="NCBI Taxonomy" id="191047"/>
    <lineage>
        <taxon>Eukaryota</taxon>
        <taxon>Fungi</taxon>
        <taxon>Dikarya</taxon>
        <taxon>Ascomycota</taxon>
        <taxon>Pezizomycotina</taxon>
        <taxon>Eurotiomycetes</taxon>
        <taxon>Chaetothyriomycetidae</taxon>
        <taxon>Chaetothyriales</taxon>
        <taxon>Trichomeriaceae</taxon>
        <taxon>Knufia</taxon>
    </lineage>
</organism>
<proteinExistence type="predicted"/>
<dbReference type="AlphaFoldDB" id="A0AAN8ELN9"/>
<reference evidence="2 3" key="1">
    <citation type="submission" date="2022-12" db="EMBL/GenBank/DDBJ databases">
        <title>Genomic features and morphological characterization of a novel Knufia sp. strain isolated from spacecraft assembly facility.</title>
        <authorList>
            <person name="Teixeira M."/>
            <person name="Chander A.M."/>
            <person name="Stajich J.E."/>
            <person name="Venkateswaran K."/>
        </authorList>
    </citation>
    <scope>NUCLEOTIDE SEQUENCE [LARGE SCALE GENOMIC DNA]</scope>
    <source>
        <strain evidence="2 3">FJI-L2-BK-P2</strain>
    </source>
</reference>
<gene>
    <name evidence="2" type="ORF">OHC33_000322</name>
</gene>
<evidence type="ECO:0000313" key="2">
    <source>
        <dbReference type="EMBL" id="KAK5958479.1"/>
    </source>
</evidence>
<keyword evidence="3" id="KW-1185">Reference proteome</keyword>